<evidence type="ECO:0000259" key="1">
    <source>
        <dbReference type="Pfam" id="PF13470"/>
    </source>
</evidence>
<name>A0A0G1WE77_9BACT</name>
<feature type="domain" description="PIN" evidence="1">
    <location>
        <begin position="7"/>
        <end position="117"/>
    </location>
</feature>
<sequence length="150" mass="16669">MDVKSWRVFLDSSVLISGVISQTGASSAILDLGEAGEIIIVLSKGVLVETDRVFEKKFPGLVGEFRGFIKNLSPIVTADPTAQEIREAESVIDKDDAPILAAAQKVNIHYLVSLDTRHFHTPKARQYLRSPIVTPAQFLTEFRNIFEEDR</sequence>
<gene>
    <name evidence="2" type="ORF">UY58_C0011G0003</name>
</gene>
<evidence type="ECO:0000313" key="2">
    <source>
        <dbReference type="EMBL" id="KKW17091.1"/>
    </source>
</evidence>
<reference evidence="2 3" key="1">
    <citation type="journal article" date="2015" name="Nature">
        <title>rRNA introns, odd ribosomes, and small enigmatic genomes across a large radiation of phyla.</title>
        <authorList>
            <person name="Brown C.T."/>
            <person name="Hug L.A."/>
            <person name="Thomas B.C."/>
            <person name="Sharon I."/>
            <person name="Castelle C.J."/>
            <person name="Singh A."/>
            <person name="Wilkins M.J."/>
            <person name="Williams K.H."/>
            <person name="Banfield J.F."/>
        </authorList>
    </citation>
    <scope>NUCLEOTIDE SEQUENCE [LARGE SCALE GENOMIC DNA]</scope>
</reference>
<dbReference type="NCBIfam" id="TIGR00305">
    <property type="entry name" value="putative toxin-antitoxin system toxin component, PIN family"/>
    <property type="match status" value="1"/>
</dbReference>
<dbReference type="Pfam" id="PF13470">
    <property type="entry name" value="PIN_3"/>
    <property type="match status" value="1"/>
</dbReference>
<protein>
    <recommendedName>
        <fullName evidence="1">PIN domain-containing protein</fullName>
    </recommendedName>
</protein>
<dbReference type="InterPro" id="IPR002850">
    <property type="entry name" value="PIN_toxin-like"/>
</dbReference>
<dbReference type="AlphaFoldDB" id="A0A0G1WE77"/>
<accession>A0A0G1WE77</accession>
<evidence type="ECO:0000313" key="3">
    <source>
        <dbReference type="Proteomes" id="UP000033982"/>
    </source>
</evidence>
<dbReference type="InterPro" id="IPR029060">
    <property type="entry name" value="PIN-like_dom_sf"/>
</dbReference>
<dbReference type="PANTHER" id="PTHR34610">
    <property type="entry name" value="SSL7007 PROTEIN"/>
    <property type="match status" value="1"/>
</dbReference>
<organism evidence="2 3">
    <name type="scientific">Candidatus Magasanikbacteria bacterium GW2011_GWA2_50_22</name>
    <dbReference type="NCBI Taxonomy" id="1619043"/>
    <lineage>
        <taxon>Bacteria</taxon>
        <taxon>Candidatus Magasanikiibacteriota</taxon>
    </lineage>
</organism>
<dbReference type="InterPro" id="IPR002716">
    <property type="entry name" value="PIN_dom"/>
</dbReference>
<comment type="caution">
    <text evidence="2">The sequence shown here is derived from an EMBL/GenBank/DDBJ whole genome shotgun (WGS) entry which is preliminary data.</text>
</comment>
<dbReference type="SUPFAM" id="SSF88723">
    <property type="entry name" value="PIN domain-like"/>
    <property type="match status" value="1"/>
</dbReference>
<dbReference type="Proteomes" id="UP000033982">
    <property type="component" value="Unassembled WGS sequence"/>
</dbReference>
<proteinExistence type="predicted"/>
<dbReference type="PANTHER" id="PTHR34610:SF4">
    <property type="entry name" value="SLL8027 PROTEIN"/>
    <property type="match status" value="1"/>
</dbReference>
<dbReference type="EMBL" id="LCQN01000011">
    <property type="protein sequence ID" value="KKW17091.1"/>
    <property type="molecule type" value="Genomic_DNA"/>
</dbReference>